<accession>A0A6J5N666</accession>
<evidence type="ECO:0000313" key="2">
    <source>
        <dbReference type="EMBL" id="CAB4153521.1"/>
    </source>
</evidence>
<protein>
    <submittedName>
        <fullName evidence="2">Portal_PBSX, phage portal protein, PBSX family</fullName>
    </submittedName>
</protein>
<dbReference type="Pfam" id="PF13619">
    <property type="entry name" value="KTSC"/>
    <property type="match status" value="1"/>
</dbReference>
<dbReference type="InterPro" id="IPR025309">
    <property type="entry name" value="KTSC_dom"/>
</dbReference>
<organism evidence="2">
    <name type="scientific">uncultured Caudovirales phage</name>
    <dbReference type="NCBI Taxonomy" id="2100421"/>
    <lineage>
        <taxon>Viruses</taxon>
        <taxon>Duplodnaviria</taxon>
        <taxon>Heunggongvirae</taxon>
        <taxon>Uroviricota</taxon>
        <taxon>Caudoviricetes</taxon>
        <taxon>Peduoviridae</taxon>
        <taxon>Maltschvirus</taxon>
        <taxon>Maltschvirus maltsch</taxon>
    </lineage>
</organism>
<reference evidence="2" key="1">
    <citation type="submission" date="2020-04" db="EMBL/GenBank/DDBJ databases">
        <authorList>
            <person name="Chiriac C."/>
            <person name="Salcher M."/>
            <person name="Ghai R."/>
            <person name="Kavagutti S V."/>
        </authorList>
    </citation>
    <scope>NUCLEOTIDE SEQUENCE</scope>
</reference>
<proteinExistence type="predicted"/>
<gene>
    <name evidence="2" type="ORF">UFOVP639_7</name>
</gene>
<feature type="domain" description="KTSC" evidence="1">
    <location>
        <begin position="403"/>
        <end position="441"/>
    </location>
</feature>
<name>A0A6J5N666_9CAUD</name>
<evidence type="ECO:0000259" key="1">
    <source>
        <dbReference type="Pfam" id="PF13619"/>
    </source>
</evidence>
<dbReference type="EMBL" id="LR796603">
    <property type="protein sequence ID" value="CAB4153521.1"/>
    <property type="molecule type" value="Genomic_DNA"/>
</dbReference>
<sequence>MKKIQAFELNNYVRPDERIVLTNTGKYLTHGRDNSYYQYVEERYIGSPTNNAVIDAYCSYIYGEGLQANIDINSIISKNDVRLAIKDLKMHGQYTLQVVYTKDRKNIAKLYHIPVKQIAVDRPLDITDPIENFWYSFDWRYQTKYRPALVPAFGTTSGKETEIAFVRTPSCEPIYSLPDYQSALQYCDLEEELSNFYNCHVKNKFSAGTIININQGFDTPEEQEEAERSILAKTTGTSNAGTVIISVNDNKENATTVEQIVIADAYNQYEWLSTEARDKILMAHKVVNPILFGIKDGGGLGNNADEMTVALKTLYRSQIKPFREIFIDGLENILSYGGTTPELYFKDFEELVVKEQPAAVPVVEQVAMSKEEFDEWTTGEIKMTKEENFDEWVQLKKWRESVDSSNVRQVFYNDTLKEMVIQFNSGRFYTYFQVEMSLFQSIVDGKAECLTTGTSIWGSWNKGDTPSVGAAVHQLLTGIRYQRGGRAWT</sequence>